<proteinExistence type="predicted"/>
<keyword evidence="1" id="KW-0472">Membrane</keyword>
<dbReference type="KEGG" id="kal:KALB_2827"/>
<gene>
    <name evidence="2" type="ORF">KALB_2827</name>
</gene>
<dbReference type="EMBL" id="CP007155">
    <property type="protein sequence ID" value="AHH96195.1"/>
    <property type="molecule type" value="Genomic_DNA"/>
</dbReference>
<accession>W5W619</accession>
<dbReference type="STRING" id="1449976.KALB_2827"/>
<reference evidence="2 3" key="1">
    <citation type="journal article" date="2014" name="BMC Genomics">
        <title>Complete genome sequence of producer of the glycopeptide antibiotic Aculeximycin Kutzneria albida DSM 43870T, a representative of minor genus of Pseudonocardiaceae.</title>
        <authorList>
            <person name="Rebets Y."/>
            <person name="Tokovenko B."/>
            <person name="Lushchyk I."/>
            <person name="Ruckert C."/>
            <person name="Zaburannyi N."/>
            <person name="Bechthold A."/>
            <person name="Kalinowski J."/>
            <person name="Luzhetskyy A."/>
        </authorList>
    </citation>
    <scope>NUCLEOTIDE SEQUENCE [LARGE SCALE GENOMIC DNA]</scope>
    <source>
        <strain evidence="2">DSM 43870</strain>
    </source>
</reference>
<keyword evidence="3" id="KW-1185">Reference proteome</keyword>
<dbReference type="HOGENOM" id="CLU_2117796_0_0_11"/>
<evidence type="ECO:0000313" key="2">
    <source>
        <dbReference type="EMBL" id="AHH96195.1"/>
    </source>
</evidence>
<dbReference type="AlphaFoldDB" id="W5W619"/>
<feature type="transmembrane region" description="Helical" evidence="1">
    <location>
        <begin position="25"/>
        <end position="45"/>
    </location>
</feature>
<keyword evidence="1" id="KW-0812">Transmembrane</keyword>
<keyword evidence="1" id="KW-1133">Transmembrane helix</keyword>
<organism evidence="2 3">
    <name type="scientific">Kutzneria albida DSM 43870</name>
    <dbReference type="NCBI Taxonomy" id="1449976"/>
    <lineage>
        <taxon>Bacteria</taxon>
        <taxon>Bacillati</taxon>
        <taxon>Actinomycetota</taxon>
        <taxon>Actinomycetes</taxon>
        <taxon>Pseudonocardiales</taxon>
        <taxon>Pseudonocardiaceae</taxon>
        <taxon>Kutzneria</taxon>
    </lineage>
</organism>
<evidence type="ECO:0000313" key="3">
    <source>
        <dbReference type="Proteomes" id="UP000019225"/>
    </source>
</evidence>
<evidence type="ECO:0000256" key="1">
    <source>
        <dbReference type="SAM" id="Phobius"/>
    </source>
</evidence>
<name>W5W619_9PSEU</name>
<protein>
    <submittedName>
        <fullName evidence="2">Putative secreted protein</fullName>
    </submittedName>
</protein>
<feature type="transmembrane region" description="Helical" evidence="1">
    <location>
        <begin position="97"/>
        <end position="116"/>
    </location>
</feature>
<sequence length="142" mass="14744">MVRNPVCPPRVRSVAMDSRASRHRWVIRTITVFAVLVGVFAMHGLPMAVGTGCHGGSTAMSATAMSGHADSGPVAAPAHHRGELCVFVQPDAADSSALLALAVLALTAFALVLGLWSTDRPSRGPPLPSGAQLLLRLSVSRT</sequence>
<dbReference type="Proteomes" id="UP000019225">
    <property type="component" value="Chromosome"/>
</dbReference>